<keyword evidence="3" id="KW-1185">Reference proteome</keyword>
<keyword evidence="1" id="KW-0732">Signal</keyword>
<name>A0A517QHV9_9PLAN</name>
<dbReference type="KEGG" id="tpol:Mal48_04580"/>
<evidence type="ECO:0000313" key="2">
    <source>
        <dbReference type="EMBL" id="QDT31226.1"/>
    </source>
</evidence>
<feature type="chain" id="PRO_5022225641" description="Secreted protein" evidence="1">
    <location>
        <begin position="28"/>
        <end position="108"/>
    </location>
</feature>
<dbReference type="Proteomes" id="UP000315724">
    <property type="component" value="Chromosome"/>
</dbReference>
<protein>
    <recommendedName>
        <fullName evidence="4">Secreted protein</fullName>
    </recommendedName>
</protein>
<dbReference type="EMBL" id="CP036267">
    <property type="protein sequence ID" value="QDT31226.1"/>
    <property type="molecule type" value="Genomic_DNA"/>
</dbReference>
<gene>
    <name evidence="2" type="ORF">Mal48_04580</name>
</gene>
<feature type="signal peptide" evidence="1">
    <location>
        <begin position="1"/>
        <end position="27"/>
    </location>
</feature>
<sequence length="108" mass="12226" precursor="true">MMAPFFKHWLHCLALLLLLAGGLPANALLASLSQLPVRTGGTTEEETRHVETAEHIVRRVETRRQNRFAGRIESDPCLRNTRYSAKQTQIQYFRGHRLANGLCAPMLT</sequence>
<dbReference type="RefSeq" id="WP_145195644.1">
    <property type="nucleotide sequence ID" value="NZ_CP036267.1"/>
</dbReference>
<accession>A0A517QHV9</accession>
<evidence type="ECO:0000256" key="1">
    <source>
        <dbReference type="SAM" id="SignalP"/>
    </source>
</evidence>
<evidence type="ECO:0008006" key="4">
    <source>
        <dbReference type="Google" id="ProtNLM"/>
    </source>
</evidence>
<dbReference type="AlphaFoldDB" id="A0A517QHV9"/>
<organism evidence="2 3">
    <name type="scientific">Thalassoglobus polymorphus</name>
    <dbReference type="NCBI Taxonomy" id="2527994"/>
    <lineage>
        <taxon>Bacteria</taxon>
        <taxon>Pseudomonadati</taxon>
        <taxon>Planctomycetota</taxon>
        <taxon>Planctomycetia</taxon>
        <taxon>Planctomycetales</taxon>
        <taxon>Planctomycetaceae</taxon>
        <taxon>Thalassoglobus</taxon>
    </lineage>
</organism>
<evidence type="ECO:0000313" key="3">
    <source>
        <dbReference type="Proteomes" id="UP000315724"/>
    </source>
</evidence>
<proteinExistence type="predicted"/>
<reference evidence="2 3" key="1">
    <citation type="submission" date="2019-02" db="EMBL/GenBank/DDBJ databases">
        <title>Deep-cultivation of Planctomycetes and their phenomic and genomic characterization uncovers novel biology.</title>
        <authorList>
            <person name="Wiegand S."/>
            <person name="Jogler M."/>
            <person name="Boedeker C."/>
            <person name="Pinto D."/>
            <person name="Vollmers J."/>
            <person name="Rivas-Marin E."/>
            <person name="Kohn T."/>
            <person name="Peeters S.H."/>
            <person name="Heuer A."/>
            <person name="Rast P."/>
            <person name="Oberbeckmann S."/>
            <person name="Bunk B."/>
            <person name="Jeske O."/>
            <person name="Meyerdierks A."/>
            <person name="Storesund J.E."/>
            <person name="Kallscheuer N."/>
            <person name="Luecker S."/>
            <person name="Lage O.M."/>
            <person name="Pohl T."/>
            <person name="Merkel B.J."/>
            <person name="Hornburger P."/>
            <person name="Mueller R.-W."/>
            <person name="Bruemmer F."/>
            <person name="Labrenz M."/>
            <person name="Spormann A.M."/>
            <person name="Op den Camp H."/>
            <person name="Overmann J."/>
            <person name="Amann R."/>
            <person name="Jetten M.S.M."/>
            <person name="Mascher T."/>
            <person name="Medema M.H."/>
            <person name="Devos D.P."/>
            <person name="Kaster A.-K."/>
            <person name="Ovreas L."/>
            <person name="Rohde M."/>
            <person name="Galperin M.Y."/>
            <person name="Jogler C."/>
        </authorList>
    </citation>
    <scope>NUCLEOTIDE SEQUENCE [LARGE SCALE GENOMIC DNA]</scope>
    <source>
        <strain evidence="2 3">Mal48</strain>
    </source>
</reference>